<accession>A0A918NX42</accession>
<feature type="signal peptide" evidence="1">
    <location>
        <begin position="1"/>
        <end position="21"/>
    </location>
</feature>
<feature type="chain" id="PRO_5037252650" description="Ice-binding protein C-terminal domain-containing protein" evidence="1">
    <location>
        <begin position="22"/>
        <end position="203"/>
    </location>
</feature>
<keyword evidence="1" id="KW-0732">Signal</keyword>
<evidence type="ECO:0000313" key="3">
    <source>
        <dbReference type="EMBL" id="GGY04022.1"/>
    </source>
</evidence>
<name>A0A918NX42_9NEIS</name>
<proteinExistence type="predicted"/>
<dbReference type="Proteomes" id="UP000645257">
    <property type="component" value="Unassembled WGS sequence"/>
</dbReference>
<dbReference type="InterPro" id="IPR013424">
    <property type="entry name" value="Ice-binding_C"/>
</dbReference>
<gene>
    <name evidence="3" type="ORF">GCM10011289_03010</name>
</gene>
<dbReference type="Pfam" id="PF07589">
    <property type="entry name" value="PEP-CTERM"/>
    <property type="match status" value="1"/>
</dbReference>
<organism evidence="3 4">
    <name type="scientific">Paludibacterium paludis</name>
    <dbReference type="NCBI Taxonomy" id="1225769"/>
    <lineage>
        <taxon>Bacteria</taxon>
        <taxon>Pseudomonadati</taxon>
        <taxon>Pseudomonadota</taxon>
        <taxon>Betaproteobacteria</taxon>
        <taxon>Neisseriales</taxon>
        <taxon>Chromobacteriaceae</taxon>
        <taxon>Paludibacterium</taxon>
    </lineage>
</organism>
<feature type="domain" description="Ice-binding protein C-terminal" evidence="2">
    <location>
        <begin position="173"/>
        <end position="193"/>
    </location>
</feature>
<reference evidence="3" key="2">
    <citation type="submission" date="2020-09" db="EMBL/GenBank/DDBJ databases">
        <authorList>
            <person name="Sun Q."/>
            <person name="Kim S."/>
        </authorList>
    </citation>
    <scope>NUCLEOTIDE SEQUENCE</scope>
    <source>
        <strain evidence="3">KCTC 32182</strain>
    </source>
</reference>
<evidence type="ECO:0000313" key="4">
    <source>
        <dbReference type="Proteomes" id="UP000645257"/>
    </source>
</evidence>
<keyword evidence="4" id="KW-1185">Reference proteome</keyword>
<comment type="caution">
    <text evidence="3">The sequence shown here is derived from an EMBL/GenBank/DDBJ whole genome shotgun (WGS) entry which is preliminary data.</text>
</comment>
<evidence type="ECO:0000256" key="1">
    <source>
        <dbReference type="SAM" id="SignalP"/>
    </source>
</evidence>
<evidence type="ECO:0000259" key="2">
    <source>
        <dbReference type="Pfam" id="PF07589"/>
    </source>
</evidence>
<sequence length="203" mass="21507">MKIANALPALLLCVAAFPVHGAVIGFEHIRNAADRIPLNQVAPGHGGVSWGADFFLMKSGAWSDGAHSRGRLGDWVLSSTAGENWIMPNIGGGSYSFDFAGGDFASLSKGGATFTLVGYKGGSETWSQRIQVGTRPQYFAFNWKETSGIVIYVNDGDQLILDNLRLTPAPGAPVPEPQSYALMGIGLSALLLRFALGPARNRA</sequence>
<protein>
    <recommendedName>
        <fullName evidence="2">Ice-binding protein C-terminal domain-containing protein</fullName>
    </recommendedName>
</protein>
<dbReference type="AlphaFoldDB" id="A0A918NX42"/>
<dbReference type="EMBL" id="BMYX01000001">
    <property type="protein sequence ID" value="GGY04022.1"/>
    <property type="molecule type" value="Genomic_DNA"/>
</dbReference>
<dbReference type="NCBIfam" id="TIGR02595">
    <property type="entry name" value="PEP_CTERM"/>
    <property type="match status" value="1"/>
</dbReference>
<reference evidence="3" key="1">
    <citation type="journal article" date="2014" name="Int. J. Syst. Evol. Microbiol.">
        <title>Complete genome sequence of Corynebacterium casei LMG S-19264T (=DSM 44701T), isolated from a smear-ripened cheese.</title>
        <authorList>
            <consortium name="US DOE Joint Genome Institute (JGI-PGF)"/>
            <person name="Walter F."/>
            <person name="Albersmeier A."/>
            <person name="Kalinowski J."/>
            <person name="Ruckert C."/>
        </authorList>
    </citation>
    <scope>NUCLEOTIDE SEQUENCE</scope>
    <source>
        <strain evidence="3">KCTC 32182</strain>
    </source>
</reference>